<feature type="transmembrane region" description="Helical" evidence="7">
    <location>
        <begin position="104"/>
        <end position="123"/>
    </location>
</feature>
<evidence type="ECO:0000256" key="7">
    <source>
        <dbReference type="SAM" id="Phobius"/>
    </source>
</evidence>
<dbReference type="InterPro" id="IPR011701">
    <property type="entry name" value="MFS"/>
</dbReference>
<dbReference type="Pfam" id="PF07690">
    <property type="entry name" value="MFS_1"/>
    <property type="match status" value="1"/>
</dbReference>
<dbReference type="SUPFAM" id="SSF103473">
    <property type="entry name" value="MFS general substrate transporter"/>
    <property type="match status" value="1"/>
</dbReference>
<feature type="transmembrane region" description="Helical" evidence="7">
    <location>
        <begin position="291"/>
        <end position="311"/>
    </location>
</feature>
<gene>
    <name evidence="9" type="ORF">FRACA_240007</name>
</gene>
<evidence type="ECO:0000256" key="6">
    <source>
        <dbReference type="ARBA" id="ARBA00023136"/>
    </source>
</evidence>
<dbReference type="InterPro" id="IPR020846">
    <property type="entry name" value="MFS_dom"/>
</dbReference>
<name>A0A2I2KRN6_9ACTN</name>
<keyword evidence="2" id="KW-0813">Transport</keyword>
<dbReference type="GO" id="GO:0005886">
    <property type="term" value="C:plasma membrane"/>
    <property type="evidence" value="ECO:0007669"/>
    <property type="project" value="UniProtKB-SubCell"/>
</dbReference>
<reference evidence="9 10" key="1">
    <citation type="submission" date="2017-06" db="EMBL/GenBank/DDBJ databases">
        <authorList>
            <person name="Kim H.J."/>
            <person name="Triplett B.A."/>
        </authorList>
    </citation>
    <scope>NUCLEOTIDE SEQUENCE [LARGE SCALE GENOMIC DNA]</scope>
    <source>
        <strain evidence="9">FRACA_ARgP5</strain>
    </source>
</reference>
<feature type="transmembrane region" description="Helical" evidence="7">
    <location>
        <begin position="224"/>
        <end position="242"/>
    </location>
</feature>
<feature type="domain" description="Major facilitator superfamily (MFS) profile" evidence="8">
    <location>
        <begin position="38"/>
        <end position="496"/>
    </location>
</feature>
<feature type="transmembrane region" description="Helical" evidence="7">
    <location>
        <begin position="163"/>
        <end position="186"/>
    </location>
</feature>
<keyword evidence="6 7" id="KW-0472">Membrane</keyword>
<comment type="subcellular location">
    <subcellularLocation>
        <location evidence="1">Cell membrane</location>
        <topology evidence="1">Multi-pass membrane protein</topology>
    </subcellularLocation>
</comment>
<dbReference type="PANTHER" id="PTHR42718:SF46">
    <property type="entry name" value="BLR6921 PROTEIN"/>
    <property type="match status" value="1"/>
</dbReference>
<dbReference type="InterPro" id="IPR036259">
    <property type="entry name" value="MFS_trans_sf"/>
</dbReference>
<dbReference type="Proteomes" id="UP000234331">
    <property type="component" value="Unassembled WGS sequence"/>
</dbReference>
<dbReference type="CDD" id="cd17321">
    <property type="entry name" value="MFS_MMR_MDR_like"/>
    <property type="match status" value="1"/>
</dbReference>
<dbReference type="RefSeq" id="WP_101832030.1">
    <property type="nucleotide sequence ID" value="NZ_FZMO01000157.1"/>
</dbReference>
<feature type="transmembrane region" description="Helical" evidence="7">
    <location>
        <begin position="129"/>
        <end position="151"/>
    </location>
</feature>
<dbReference type="EMBL" id="FZMO01000157">
    <property type="protein sequence ID" value="SNQ48333.1"/>
    <property type="molecule type" value="Genomic_DNA"/>
</dbReference>
<evidence type="ECO:0000313" key="9">
    <source>
        <dbReference type="EMBL" id="SNQ48333.1"/>
    </source>
</evidence>
<protein>
    <submittedName>
        <fullName evidence="9">Drug resistance transporter, EmrB/QacA subfamily</fullName>
    </submittedName>
</protein>
<keyword evidence="4 7" id="KW-0812">Transmembrane</keyword>
<evidence type="ECO:0000259" key="8">
    <source>
        <dbReference type="PROSITE" id="PS50850"/>
    </source>
</evidence>
<feature type="transmembrane region" description="Helical" evidence="7">
    <location>
        <begin position="254"/>
        <end position="271"/>
    </location>
</feature>
<evidence type="ECO:0000313" key="10">
    <source>
        <dbReference type="Proteomes" id="UP000234331"/>
    </source>
</evidence>
<dbReference type="PROSITE" id="PS50850">
    <property type="entry name" value="MFS"/>
    <property type="match status" value="1"/>
</dbReference>
<feature type="transmembrane region" description="Helical" evidence="7">
    <location>
        <begin position="380"/>
        <end position="400"/>
    </location>
</feature>
<evidence type="ECO:0000256" key="1">
    <source>
        <dbReference type="ARBA" id="ARBA00004651"/>
    </source>
</evidence>
<dbReference type="GO" id="GO:0022857">
    <property type="term" value="F:transmembrane transporter activity"/>
    <property type="evidence" value="ECO:0007669"/>
    <property type="project" value="InterPro"/>
</dbReference>
<proteinExistence type="predicted"/>
<evidence type="ECO:0000256" key="2">
    <source>
        <dbReference type="ARBA" id="ARBA00022448"/>
    </source>
</evidence>
<dbReference type="InterPro" id="IPR004638">
    <property type="entry name" value="EmrB-like"/>
</dbReference>
<feature type="transmembrane region" description="Helical" evidence="7">
    <location>
        <begin position="356"/>
        <end position="374"/>
    </location>
</feature>
<evidence type="ECO:0000256" key="3">
    <source>
        <dbReference type="ARBA" id="ARBA00022475"/>
    </source>
</evidence>
<keyword evidence="10" id="KW-1185">Reference proteome</keyword>
<feature type="transmembrane region" description="Helical" evidence="7">
    <location>
        <begin position="192"/>
        <end position="212"/>
    </location>
</feature>
<organism evidence="9 10">
    <name type="scientific">Frankia canadensis</name>
    <dbReference type="NCBI Taxonomy" id="1836972"/>
    <lineage>
        <taxon>Bacteria</taxon>
        <taxon>Bacillati</taxon>
        <taxon>Actinomycetota</taxon>
        <taxon>Actinomycetes</taxon>
        <taxon>Frankiales</taxon>
        <taxon>Frankiaceae</taxon>
        <taxon>Frankia</taxon>
    </lineage>
</organism>
<keyword evidence="5 7" id="KW-1133">Transmembrane helix</keyword>
<feature type="transmembrane region" description="Helical" evidence="7">
    <location>
        <begin position="75"/>
        <end position="92"/>
    </location>
</feature>
<sequence>MTSQDQQAALAGPAQPVIVEPATDPAAEARHRRRLAVALALIVTCQLMVVVDGTIVNVALPKITEDLSLSTSGAAWVQVGYSLAFGGLLLLGGRAGDAFGRRRLFVGGLVVFTLASLAAGLAGNAEMLIAARAVQGAGAAFAAPASLALLATTFADGPARHRALGVFSMMAGLGLTLGLILGGLLATASWRWVFFINLPFGAATALLAPRFLKDTPRHSARFDVGGAITSALGVASLAYGFIRAASDGWSDGLTLSAFGAAAVLLVAFALIERGAEQPIVAYRLLGQRTRAAAYTNMLLLGAAMGGVMLYMSVFVQQVLGFSVLRAGLAFLPMAALQFVCARTAPTMMTKLGGKRLTTIGTVMLAGAAVWLVLLDDRSSYPASVLGPLLLFGVGIGLTFMPLNSVILAGLPPQATGSASGLLQCLQQVGSTMGVAVLTTVYGTSLRDSAAHPVPGLSPAAQLRHAWAEGIASAMYVPAALAAAAVVLAVVVIRDPARSAPQQ</sequence>
<feature type="transmembrane region" description="Helical" evidence="7">
    <location>
        <begin position="35"/>
        <end position="55"/>
    </location>
</feature>
<accession>A0A2I2KRN6</accession>
<feature type="transmembrane region" description="Helical" evidence="7">
    <location>
        <begin position="473"/>
        <end position="492"/>
    </location>
</feature>
<dbReference type="Gene3D" id="1.20.1720.10">
    <property type="entry name" value="Multidrug resistance protein D"/>
    <property type="match status" value="1"/>
</dbReference>
<dbReference type="PANTHER" id="PTHR42718">
    <property type="entry name" value="MAJOR FACILITATOR SUPERFAMILY MULTIDRUG TRANSPORTER MFSC"/>
    <property type="match status" value="1"/>
</dbReference>
<dbReference type="AlphaFoldDB" id="A0A2I2KRN6"/>
<evidence type="ECO:0000256" key="4">
    <source>
        <dbReference type="ARBA" id="ARBA00022692"/>
    </source>
</evidence>
<feature type="transmembrane region" description="Helical" evidence="7">
    <location>
        <begin position="323"/>
        <end position="344"/>
    </location>
</feature>
<keyword evidence="3" id="KW-1003">Cell membrane</keyword>
<dbReference type="OrthoDB" id="4080117at2"/>
<evidence type="ECO:0000256" key="5">
    <source>
        <dbReference type="ARBA" id="ARBA00022989"/>
    </source>
</evidence>
<dbReference type="Gene3D" id="1.20.1250.20">
    <property type="entry name" value="MFS general substrate transporter like domains"/>
    <property type="match status" value="1"/>
</dbReference>
<dbReference type="NCBIfam" id="TIGR00711">
    <property type="entry name" value="efflux_EmrB"/>
    <property type="match status" value="1"/>
</dbReference>